<organism evidence="1 2">
    <name type="scientific">Laspinema olomoucense D3b</name>
    <dbReference type="NCBI Taxonomy" id="2953688"/>
    <lineage>
        <taxon>Bacteria</taxon>
        <taxon>Bacillati</taxon>
        <taxon>Cyanobacteriota</taxon>
        <taxon>Cyanophyceae</taxon>
        <taxon>Oscillatoriophycideae</taxon>
        <taxon>Oscillatoriales</taxon>
        <taxon>Laspinemataceae</taxon>
        <taxon>Laspinema</taxon>
        <taxon>Laspinema olomoucense</taxon>
    </lineage>
</organism>
<sequence>MVGGCFPQAIGSNAAEIGQQNLGFVAIAVAEFPFMIVPSASSPRLTNGLISIGDRDPKY</sequence>
<dbReference type="Proteomes" id="UP001525961">
    <property type="component" value="Unassembled WGS sequence"/>
</dbReference>
<evidence type="ECO:0000313" key="2">
    <source>
        <dbReference type="Proteomes" id="UP001525961"/>
    </source>
</evidence>
<keyword evidence="2" id="KW-1185">Reference proteome</keyword>
<accession>A0ABT2N0X4</accession>
<reference evidence="1 2" key="1">
    <citation type="journal article" date="2022" name="Front. Microbiol.">
        <title>High genomic differentiation and limited gene flow indicate recent cryptic speciation within the genus Laspinema (cyanobacteria).</title>
        <authorList>
            <person name="Stanojkovic A."/>
            <person name="Skoupy S."/>
            <person name="Skaloud P."/>
            <person name="Dvorak P."/>
        </authorList>
    </citation>
    <scope>NUCLEOTIDE SEQUENCE [LARGE SCALE GENOMIC DNA]</scope>
    <source>
        <strain evidence="1 2">D3b</strain>
    </source>
</reference>
<comment type="caution">
    <text evidence="1">The sequence shown here is derived from an EMBL/GenBank/DDBJ whole genome shotgun (WGS) entry which is preliminary data.</text>
</comment>
<name>A0ABT2N0X4_9CYAN</name>
<proteinExistence type="predicted"/>
<gene>
    <name evidence="1" type="ORF">NG792_01155</name>
</gene>
<dbReference type="EMBL" id="JAMXFA010000001">
    <property type="protein sequence ID" value="MCT7976328.1"/>
    <property type="molecule type" value="Genomic_DNA"/>
</dbReference>
<protein>
    <submittedName>
        <fullName evidence="1">Uncharacterized protein</fullName>
    </submittedName>
</protein>
<evidence type="ECO:0000313" key="1">
    <source>
        <dbReference type="EMBL" id="MCT7976328.1"/>
    </source>
</evidence>
<dbReference type="RefSeq" id="WP_261234202.1">
    <property type="nucleotide sequence ID" value="NZ_JAMXFA010000001.1"/>
</dbReference>